<proteinExistence type="predicted"/>
<sequence length="1551" mass="173155">MPLRTFPHYALLPEVSTQKPDDINLRFLAKASAAVAIAQINCTPPLLRLMEVLQDGFADGCSVTLLDHHVRPSTVKIPPNIVDVLVQTMAHDPGMLDKELMLVDHSSSVFYLTLPMDDIPGLTGSHKMILWRHERIFSADDVTAAKLMLQMFRAPFQAAASGAVVASRSRFRDTLHDGELLMATLDAIPDIVIVCNCEGNVLERNAAALKCWGLVKIKDPDGSHFQNYLKLVCHPDDLQCTNEVWTEASHGELSKKLRCRILAERQSIVWAVVCTDLEVGETSDEVRSMAAMKSRFLAEISHEIRTPLACVLGTSTLLSHTTLSSDQQELLRTITLSSQQLSNLISNVLDLSRIEENKLILERVPIMLEKCISEVMELFRANLVRMKMDHIIELNPSVPKWIISDELRLRQVLTNLLGNAIKFSEPSTAVSVKVRGVEKDGLPYIEFSVQDEGLGIAETAGKKLFQSFNQVDASTTRKFFRSLWKFLADRLGLPANLANNVPEISIESATGFQTLEEKLTELRQTDFQLPWRVCISFRHPRLNHHLADLVKELPNVALAATPDFEDCRLILMTDDAELAQEALRKGKCLGVCFAGYELAQSLNNPKIYFVRKPASDIAFLNSIESLLQRGAGTIAANAKLTSSRVMGMTPIAEHYPLRILIAEDDSLSQQVLDGCSASQAIRQVNSTTHIVAMTANAFTEDRDTCMRAGMCDYASKPVKLEALVDILKRSHEVLDNDRLRTCDRFLHEVYKALKFPERPEEPAMLRFFAVIRTCFADGCALVACDETGRATNWTGDTRLTEWINNVAAQACKSTFVQEPVPGYDAARQTCYLAVPIPLQARGAISSYIILWRSGKLFTTEDMVVIKVTVAMYLGQASTERPYTDLNRTIFTPDDSEALAMETQLKNALDAIHDTIIICGSKGEIIWCNRLARATLEMGGSMTSTACDFGWLISLIHADDVHIASEKIEHACNCHGTVSFSARFPTGSRRYQLFECQITPCLRPANIIRSWIFTAWQADRFLLPHGETRLSEQGLASLVQNLRVPLGTCKMTLENLNSMELPSDIRSQLEILQQACLQLYINVSSAFVMTERPEQEFVAKYSTMCLEEYIDSIIRLRGPELIERDTEVLLTVDPNLPKVLYTDELRFKQIILSIFSMGLREGPRKSALILRLTKELSPKGSNLQIEVNCPRTPRLEESHHMSLTFDLDLVIIEVQLPILDCRESTACEYRTRQVELQALGAYIRSLASSRPIFVQCCAECKELREQLATTFGSVLGLSIVDRSLEETRLVVGAINVCIVNTFDKHLTKWLEKQPPEPATNVRFILLRGLSETPPPGIMYTILSRPVLDISIIRAVHEAIIRSTLAVVTDNPVSPEKSTLKEEIVAKSLATNLATGHPMRIMVVEDSFLNQQVLVKTLNKLGYLDVVKAADGQDGLDQFVKEFQGANPIELIFMDMQMPILDGCGSSIKIREYVRSNMPVSRKNGPHIVAMTANSFSEDRQACLAAGMCCFAGKPVQWERLEQLIVEAYDSLTAKRACTCHNVAITKPERKAI</sequence>
<evidence type="ECO:0000313" key="6">
    <source>
        <dbReference type="EMBL" id="PJF19401.1"/>
    </source>
</evidence>
<dbReference type="InterPro" id="IPR036890">
    <property type="entry name" value="HATPase_C_sf"/>
</dbReference>
<dbReference type="InterPro" id="IPR003661">
    <property type="entry name" value="HisK_dim/P_dom"/>
</dbReference>
<keyword evidence="7" id="KW-1185">Reference proteome</keyword>
<gene>
    <name evidence="6" type="ORF">PSACC_00801</name>
</gene>
<dbReference type="Gene3D" id="3.30.450.20">
    <property type="entry name" value="PAS domain"/>
    <property type="match status" value="1"/>
</dbReference>
<dbReference type="PANTHER" id="PTHR45339">
    <property type="entry name" value="HYBRID SIGNAL TRANSDUCTION HISTIDINE KINASE J"/>
    <property type="match status" value="1"/>
</dbReference>
<reference evidence="6 7" key="1">
    <citation type="submission" date="2016-10" db="EMBL/GenBank/DDBJ databases">
        <title>The genome of Paramicrosporidium saccamoebae is the missing link in understanding Cryptomycota and Microsporidia evolution.</title>
        <authorList>
            <person name="Quandt C.A."/>
            <person name="Beaudet D."/>
            <person name="Corsaro D."/>
            <person name="Michel R."/>
            <person name="Corradi N."/>
            <person name="James T."/>
        </authorList>
    </citation>
    <scope>NUCLEOTIDE SEQUENCE [LARGE SCALE GENOMIC DNA]</scope>
    <source>
        <strain evidence="6 7">KSL3</strain>
    </source>
</reference>
<feature type="domain" description="Response regulatory" evidence="5">
    <location>
        <begin position="609"/>
        <end position="731"/>
    </location>
</feature>
<dbReference type="InterPro" id="IPR001789">
    <property type="entry name" value="Sig_transdc_resp-reg_receiver"/>
</dbReference>
<comment type="caution">
    <text evidence="6">The sequence shown here is derived from an EMBL/GenBank/DDBJ whole genome shotgun (WGS) entry which is preliminary data.</text>
</comment>
<dbReference type="EMBL" id="MTSL01000065">
    <property type="protein sequence ID" value="PJF19401.1"/>
    <property type="molecule type" value="Genomic_DNA"/>
</dbReference>
<dbReference type="SUPFAM" id="SSF47384">
    <property type="entry name" value="Homodimeric domain of signal transducing histidine kinase"/>
    <property type="match status" value="1"/>
</dbReference>
<keyword evidence="1 3" id="KW-0597">Phosphoprotein</keyword>
<dbReference type="PROSITE" id="PS50110">
    <property type="entry name" value="RESPONSE_REGULATORY"/>
    <property type="match status" value="2"/>
</dbReference>
<feature type="domain" description="Histidine kinase" evidence="4">
    <location>
        <begin position="299"/>
        <end position="493"/>
    </location>
</feature>
<evidence type="ECO:0000256" key="2">
    <source>
        <dbReference type="ARBA" id="ARBA00023012"/>
    </source>
</evidence>
<dbReference type="GO" id="GO:0000155">
    <property type="term" value="F:phosphorelay sensor kinase activity"/>
    <property type="evidence" value="ECO:0007669"/>
    <property type="project" value="InterPro"/>
</dbReference>
<dbReference type="SMART" id="SM00448">
    <property type="entry name" value="REC"/>
    <property type="match status" value="1"/>
</dbReference>
<dbReference type="Pfam" id="PF00072">
    <property type="entry name" value="Response_reg"/>
    <property type="match status" value="1"/>
</dbReference>
<dbReference type="CDD" id="cd00082">
    <property type="entry name" value="HisKA"/>
    <property type="match status" value="1"/>
</dbReference>
<accession>A0A2H9TNR9</accession>
<dbReference type="SMART" id="SM00387">
    <property type="entry name" value="HATPase_c"/>
    <property type="match status" value="1"/>
</dbReference>
<dbReference type="Pfam" id="PF00512">
    <property type="entry name" value="HisKA"/>
    <property type="match status" value="1"/>
</dbReference>
<dbReference type="InterPro" id="IPR005467">
    <property type="entry name" value="His_kinase_dom"/>
</dbReference>
<dbReference type="InterPro" id="IPR036097">
    <property type="entry name" value="HisK_dim/P_sf"/>
</dbReference>
<dbReference type="Gene3D" id="1.10.287.130">
    <property type="match status" value="1"/>
</dbReference>
<dbReference type="Pfam" id="PF02518">
    <property type="entry name" value="HATPase_c"/>
    <property type="match status" value="1"/>
</dbReference>
<dbReference type="SUPFAM" id="SSF52172">
    <property type="entry name" value="CheY-like"/>
    <property type="match status" value="2"/>
</dbReference>
<evidence type="ECO:0000256" key="3">
    <source>
        <dbReference type="PROSITE-ProRule" id="PRU00169"/>
    </source>
</evidence>
<dbReference type="Gene3D" id="3.30.565.10">
    <property type="entry name" value="Histidine kinase-like ATPase, C-terminal domain"/>
    <property type="match status" value="1"/>
</dbReference>
<dbReference type="PANTHER" id="PTHR45339:SF1">
    <property type="entry name" value="HYBRID SIGNAL TRANSDUCTION HISTIDINE KINASE J"/>
    <property type="match status" value="1"/>
</dbReference>
<dbReference type="InterPro" id="IPR011006">
    <property type="entry name" value="CheY-like_superfamily"/>
</dbReference>
<feature type="modified residue" description="4-aspartylphosphate" evidence="3">
    <location>
        <position position="1453"/>
    </location>
</feature>
<dbReference type="PROSITE" id="PS50109">
    <property type="entry name" value="HIS_KIN"/>
    <property type="match status" value="1"/>
</dbReference>
<evidence type="ECO:0000256" key="1">
    <source>
        <dbReference type="ARBA" id="ARBA00022553"/>
    </source>
</evidence>
<dbReference type="STRING" id="1246581.A0A2H9TNR9"/>
<protein>
    <submittedName>
        <fullName evidence="6">PAS domain S-box protein</fullName>
    </submittedName>
</protein>
<evidence type="ECO:0000259" key="4">
    <source>
        <dbReference type="PROSITE" id="PS50109"/>
    </source>
</evidence>
<dbReference type="OrthoDB" id="21225at2759"/>
<dbReference type="SUPFAM" id="SSF55785">
    <property type="entry name" value="PYP-like sensor domain (PAS domain)"/>
    <property type="match status" value="2"/>
</dbReference>
<name>A0A2H9TNR9_9FUNG</name>
<dbReference type="InterPro" id="IPR003594">
    <property type="entry name" value="HATPase_dom"/>
</dbReference>
<dbReference type="CDD" id="cd17546">
    <property type="entry name" value="REC_hyHK_CKI1_RcsC-like"/>
    <property type="match status" value="2"/>
</dbReference>
<dbReference type="SMART" id="SM00388">
    <property type="entry name" value="HisKA"/>
    <property type="match status" value="1"/>
</dbReference>
<feature type="domain" description="Response regulatory" evidence="5">
    <location>
        <begin position="1398"/>
        <end position="1527"/>
    </location>
</feature>
<dbReference type="Proteomes" id="UP000240830">
    <property type="component" value="Unassembled WGS sequence"/>
</dbReference>
<dbReference type="Gene3D" id="3.40.50.2300">
    <property type="match status" value="2"/>
</dbReference>
<dbReference type="InterPro" id="IPR000014">
    <property type="entry name" value="PAS"/>
</dbReference>
<dbReference type="SUPFAM" id="SSF55874">
    <property type="entry name" value="ATPase domain of HSP90 chaperone/DNA topoisomerase II/histidine kinase"/>
    <property type="match status" value="1"/>
</dbReference>
<organism evidence="6 7">
    <name type="scientific">Paramicrosporidium saccamoebae</name>
    <dbReference type="NCBI Taxonomy" id="1246581"/>
    <lineage>
        <taxon>Eukaryota</taxon>
        <taxon>Fungi</taxon>
        <taxon>Fungi incertae sedis</taxon>
        <taxon>Cryptomycota</taxon>
        <taxon>Cryptomycota incertae sedis</taxon>
        <taxon>Paramicrosporidium</taxon>
    </lineage>
</organism>
<keyword evidence="2" id="KW-0902">Two-component regulatory system</keyword>
<comment type="caution">
    <text evidence="3">Lacks conserved residue(s) required for the propagation of feature annotation.</text>
</comment>
<evidence type="ECO:0000259" key="5">
    <source>
        <dbReference type="PROSITE" id="PS50110"/>
    </source>
</evidence>
<dbReference type="SMART" id="SM00091">
    <property type="entry name" value="PAS"/>
    <property type="match status" value="2"/>
</dbReference>
<dbReference type="InterPro" id="IPR035965">
    <property type="entry name" value="PAS-like_dom_sf"/>
</dbReference>
<evidence type="ECO:0000313" key="7">
    <source>
        <dbReference type="Proteomes" id="UP000240830"/>
    </source>
</evidence>